<evidence type="ECO:0000256" key="2">
    <source>
        <dbReference type="ARBA" id="ARBA00022490"/>
    </source>
</evidence>
<dbReference type="InterPro" id="IPR027363">
    <property type="entry name" value="M1Pi_N"/>
</dbReference>
<protein>
    <recommendedName>
        <fullName evidence="9">S-methyl-5-thioribose-1-phosphate isomerase</fullName>
    </recommendedName>
</protein>
<dbReference type="InParanoid" id="A0A0C3AVP0"/>
<dbReference type="Proteomes" id="UP000053989">
    <property type="component" value="Unassembled WGS sequence"/>
</dbReference>
<reference evidence="7 8" key="1">
    <citation type="submission" date="2014-04" db="EMBL/GenBank/DDBJ databases">
        <authorList>
            <consortium name="DOE Joint Genome Institute"/>
            <person name="Kuo A."/>
            <person name="Kohler A."/>
            <person name="Nagy L.G."/>
            <person name="Floudas D."/>
            <person name="Copeland A."/>
            <person name="Barry K.W."/>
            <person name="Cichocki N."/>
            <person name="Veneault-Fourrey C."/>
            <person name="LaButti K."/>
            <person name="Lindquist E.A."/>
            <person name="Lipzen A."/>
            <person name="Lundell T."/>
            <person name="Morin E."/>
            <person name="Murat C."/>
            <person name="Sun H."/>
            <person name="Tunlid A."/>
            <person name="Henrissat B."/>
            <person name="Grigoriev I.V."/>
            <person name="Hibbett D.S."/>
            <person name="Martin F."/>
            <person name="Nordberg H.P."/>
            <person name="Cantor M.N."/>
            <person name="Hua S.X."/>
        </authorList>
    </citation>
    <scope>NUCLEOTIDE SEQUENCE [LARGE SCALE GENOMIC DNA]</scope>
    <source>
        <strain evidence="7 8">Foug A</strain>
    </source>
</reference>
<organism evidence="7 8">
    <name type="scientific">Scleroderma citrinum Foug A</name>
    <dbReference type="NCBI Taxonomy" id="1036808"/>
    <lineage>
        <taxon>Eukaryota</taxon>
        <taxon>Fungi</taxon>
        <taxon>Dikarya</taxon>
        <taxon>Basidiomycota</taxon>
        <taxon>Agaricomycotina</taxon>
        <taxon>Agaricomycetes</taxon>
        <taxon>Agaricomycetidae</taxon>
        <taxon>Boletales</taxon>
        <taxon>Sclerodermatineae</taxon>
        <taxon>Sclerodermataceae</taxon>
        <taxon>Scleroderma</taxon>
    </lineage>
</organism>
<dbReference type="InterPro" id="IPR042529">
    <property type="entry name" value="IF_2B-like_C"/>
</dbReference>
<dbReference type="NCBIfam" id="TIGR00524">
    <property type="entry name" value="eIF-2B_rel"/>
    <property type="match status" value="1"/>
</dbReference>
<dbReference type="SUPFAM" id="SSF100950">
    <property type="entry name" value="NagB/RpiA/CoA transferase-like"/>
    <property type="match status" value="1"/>
</dbReference>
<dbReference type="Gene3D" id="3.40.50.10470">
    <property type="entry name" value="Translation initiation factor eif-2b, domain 2"/>
    <property type="match status" value="1"/>
</dbReference>
<keyword evidence="3" id="KW-0028">Amino-acid biosynthesis</keyword>
<keyword evidence="8" id="KW-1185">Reference proteome</keyword>
<keyword evidence="2" id="KW-0963">Cytoplasm</keyword>
<name>A0A0C3AVP0_9AGAM</name>
<dbReference type="HOGENOM" id="CLU_016218_5_1_1"/>
<dbReference type="Pfam" id="PF01008">
    <property type="entry name" value="IF-2B"/>
    <property type="match status" value="1"/>
</dbReference>
<dbReference type="GO" id="GO:0019509">
    <property type="term" value="P:L-methionine salvage from methylthioadenosine"/>
    <property type="evidence" value="ECO:0007669"/>
    <property type="project" value="TreeGrafter"/>
</dbReference>
<evidence type="ECO:0000256" key="1">
    <source>
        <dbReference type="ARBA" id="ARBA00007251"/>
    </source>
</evidence>
<dbReference type="STRING" id="1036808.A0A0C3AVP0"/>
<evidence type="ECO:0000256" key="6">
    <source>
        <dbReference type="RuleBase" id="RU003814"/>
    </source>
</evidence>
<dbReference type="PANTHER" id="PTHR43475">
    <property type="entry name" value="METHYLTHIORIBOSE-1-PHOSPHATE ISOMERASE"/>
    <property type="match status" value="1"/>
</dbReference>
<gene>
    <name evidence="7" type="ORF">SCLCIDRAFT_1208433</name>
</gene>
<dbReference type="PANTHER" id="PTHR43475:SF1">
    <property type="entry name" value="METHYLTHIORIBOSE-1-PHOSPHATE ISOMERASE"/>
    <property type="match status" value="1"/>
</dbReference>
<dbReference type="FunFam" id="3.40.50.10470:FF:000013">
    <property type="entry name" value="Methylthioribose-1-phosphate isomerase"/>
    <property type="match status" value="1"/>
</dbReference>
<evidence type="ECO:0000256" key="3">
    <source>
        <dbReference type="ARBA" id="ARBA00022605"/>
    </source>
</evidence>
<evidence type="ECO:0008006" key="9">
    <source>
        <dbReference type="Google" id="ProtNLM"/>
    </source>
</evidence>
<dbReference type="Gene3D" id="1.20.120.420">
    <property type="entry name" value="translation initiation factor eif-2b, domain 1"/>
    <property type="match status" value="1"/>
</dbReference>
<dbReference type="FunCoup" id="A0A0C3AVP0">
    <property type="interactions" value="297"/>
</dbReference>
<dbReference type="AlphaFoldDB" id="A0A0C3AVP0"/>
<dbReference type="GO" id="GO:0046523">
    <property type="term" value="F:S-methyl-5-thioribose-1-phosphate isomerase activity"/>
    <property type="evidence" value="ECO:0007669"/>
    <property type="project" value="TreeGrafter"/>
</dbReference>
<dbReference type="InterPro" id="IPR000649">
    <property type="entry name" value="IF-2B-related"/>
</dbReference>
<evidence type="ECO:0000313" key="8">
    <source>
        <dbReference type="Proteomes" id="UP000053989"/>
    </source>
</evidence>
<keyword evidence="4" id="KW-0413">Isomerase</keyword>
<reference evidence="8" key="2">
    <citation type="submission" date="2015-01" db="EMBL/GenBank/DDBJ databases">
        <title>Evolutionary Origins and Diversification of the Mycorrhizal Mutualists.</title>
        <authorList>
            <consortium name="DOE Joint Genome Institute"/>
            <consortium name="Mycorrhizal Genomics Consortium"/>
            <person name="Kohler A."/>
            <person name="Kuo A."/>
            <person name="Nagy L.G."/>
            <person name="Floudas D."/>
            <person name="Copeland A."/>
            <person name="Barry K.W."/>
            <person name="Cichocki N."/>
            <person name="Veneault-Fourrey C."/>
            <person name="LaButti K."/>
            <person name="Lindquist E.A."/>
            <person name="Lipzen A."/>
            <person name="Lundell T."/>
            <person name="Morin E."/>
            <person name="Murat C."/>
            <person name="Riley R."/>
            <person name="Ohm R."/>
            <person name="Sun H."/>
            <person name="Tunlid A."/>
            <person name="Henrissat B."/>
            <person name="Grigoriev I.V."/>
            <person name="Hibbett D.S."/>
            <person name="Martin F."/>
        </authorList>
    </citation>
    <scope>NUCLEOTIDE SEQUENCE [LARGE SCALE GENOMIC DNA]</scope>
    <source>
        <strain evidence="8">Foug A</strain>
    </source>
</reference>
<evidence type="ECO:0000256" key="4">
    <source>
        <dbReference type="ARBA" id="ARBA00023235"/>
    </source>
</evidence>
<evidence type="ECO:0000313" key="7">
    <source>
        <dbReference type="EMBL" id="KIM69022.1"/>
    </source>
</evidence>
<proteinExistence type="inferred from homology"/>
<evidence type="ECO:0000256" key="5">
    <source>
        <dbReference type="ARBA" id="ARBA00023242"/>
    </source>
</evidence>
<dbReference type="InterPro" id="IPR037171">
    <property type="entry name" value="NagB/RpiA_transferase-like"/>
</dbReference>
<dbReference type="EMBL" id="KN822007">
    <property type="protein sequence ID" value="KIM69022.1"/>
    <property type="molecule type" value="Genomic_DNA"/>
</dbReference>
<dbReference type="InterPro" id="IPR011559">
    <property type="entry name" value="Initiation_fac_2B_a/b/d"/>
</dbReference>
<keyword evidence="5" id="KW-0539">Nucleus</keyword>
<comment type="similarity">
    <text evidence="1 6">Belongs to the eIF-2B alpha/beta/delta subunits family.</text>
</comment>
<accession>A0A0C3AVP0</accession>
<dbReference type="OrthoDB" id="2461at2759"/>
<sequence>MAANGGDWLVAFHALSAAETLNVLTVCNTGSLATSGYGTALGLITYLSDTQRLGRAYFTQTTPYHQGSRLTALELQTLGIPSTMICDTMVGSLFQHHKIHAVAVGADRIAKNGDTANKIGTYNAAVLAARHNIPFIVVAPISTIDLDIADGSEIPIEQRPAIEACLVRGALYPLRADIDGRYEQAQVMITPPGLCTEIDNVYNPSFDVTPAELITAIVTEKGVAMRKEGDKVFDLGSVV</sequence>